<dbReference type="InterPro" id="IPR014710">
    <property type="entry name" value="RmlC-like_jellyroll"/>
</dbReference>
<organism evidence="1 2">
    <name type="scientific">Pseudohalocynthiibacter aestuariivivens</name>
    <dbReference type="NCBI Taxonomy" id="1591409"/>
    <lineage>
        <taxon>Bacteria</taxon>
        <taxon>Pseudomonadati</taxon>
        <taxon>Pseudomonadota</taxon>
        <taxon>Alphaproteobacteria</taxon>
        <taxon>Rhodobacterales</taxon>
        <taxon>Paracoccaceae</taxon>
        <taxon>Pseudohalocynthiibacter</taxon>
    </lineage>
</organism>
<dbReference type="SUPFAM" id="SSF51182">
    <property type="entry name" value="RmlC-like cupins"/>
    <property type="match status" value="1"/>
</dbReference>
<reference evidence="1 2" key="1">
    <citation type="submission" date="2024-09" db="EMBL/GenBank/DDBJ databases">
        <authorList>
            <person name="Sun Q."/>
            <person name="Mori K."/>
        </authorList>
    </citation>
    <scope>NUCLEOTIDE SEQUENCE [LARGE SCALE GENOMIC DNA]</scope>
    <source>
        <strain evidence="1 2">CECT 8726</strain>
    </source>
</reference>
<evidence type="ECO:0000313" key="1">
    <source>
        <dbReference type="EMBL" id="MFB9233291.1"/>
    </source>
</evidence>
<dbReference type="Pfam" id="PF05962">
    <property type="entry name" value="HutD"/>
    <property type="match status" value="1"/>
</dbReference>
<dbReference type="PANTHER" id="PTHR37943">
    <property type="entry name" value="PROTEIN VES"/>
    <property type="match status" value="1"/>
</dbReference>
<dbReference type="Gene3D" id="2.60.120.10">
    <property type="entry name" value="Jelly Rolls"/>
    <property type="match status" value="1"/>
</dbReference>
<comment type="caution">
    <text evidence="1">The sequence shown here is derived from an EMBL/GenBank/DDBJ whole genome shotgun (WGS) entry which is preliminary data.</text>
</comment>
<name>A0ABV5JIJ7_9RHOB</name>
<dbReference type="InterPro" id="IPR011051">
    <property type="entry name" value="RmlC_Cupin_sf"/>
</dbReference>
<accession>A0ABV5JIJ7</accession>
<keyword evidence="2" id="KW-1185">Reference proteome</keyword>
<dbReference type="RefSeq" id="WP_213888218.1">
    <property type="nucleotide sequence ID" value="NZ_JAGFNU010000003.1"/>
</dbReference>
<gene>
    <name evidence="1" type="ORF">ACFFUT_15985</name>
</gene>
<proteinExistence type="predicted"/>
<dbReference type="EMBL" id="JBHMEA010000049">
    <property type="protein sequence ID" value="MFB9233291.1"/>
    <property type="molecule type" value="Genomic_DNA"/>
</dbReference>
<protein>
    <submittedName>
        <fullName evidence="1">HutD family protein</fullName>
    </submittedName>
</protein>
<dbReference type="InterPro" id="IPR010282">
    <property type="entry name" value="Uncharacterised_HutD/Ves"/>
</dbReference>
<dbReference type="Proteomes" id="UP001589683">
    <property type="component" value="Unassembled WGS sequence"/>
</dbReference>
<sequence>MMRIVSSDQFRTSRWKNGGGLTHEIEKEEDSLGLVWRLSVAEVASDGPFSSFPGLTRILTVIDGAGLDLVHADGTINALPLTPVRFSGALPVEGRLIGGKILNFNAIFDEAKVRISVAVLRSSDDFPSDFEACGQFVLYCIAGEMQIEGQCVAPGDAAFFDTNPNRAIISENACALLVMLQKRS</sequence>
<dbReference type="CDD" id="cd20293">
    <property type="entry name" value="cupin_HutD_N"/>
    <property type="match status" value="1"/>
</dbReference>
<evidence type="ECO:0000313" key="2">
    <source>
        <dbReference type="Proteomes" id="UP001589683"/>
    </source>
</evidence>
<dbReference type="PANTHER" id="PTHR37943:SF1">
    <property type="entry name" value="PROTEIN VES"/>
    <property type="match status" value="1"/>
</dbReference>